<feature type="compositionally biased region" description="Low complexity" evidence="1">
    <location>
        <begin position="135"/>
        <end position="161"/>
    </location>
</feature>
<feature type="transmembrane region" description="Helical" evidence="2">
    <location>
        <begin position="69"/>
        <end position="90"/>
    </location>
</feature>
<feature type="transmembrane region" description="Helical" evidence="2">
    <location>
        <begin position="12"/>
        <end position="33"/>
    </location>
</feature>
<reference evidence="3" key="1">
    <citation type="submission" date="2018-05" db="EMBL/GenBank/DDBJ databases">
        <title>The complete mitochondrial genome of the lichenized fungus Arthonia quintaria.</title>
        <authorList>
            <person name="Nadiadi A.Y."/>
            <person name="Bailey D.W."/>
            <person name="Keepers K.G."/>
            <person name="Pogoda C.S."/>
            <person name="Tripp E.A."/>
            <person name="Lendemer J.C."/>
            <person name="Kane N.C."/>
        </authorList>
    </citation>
    <scope>NUCLEOTIDE SEQUENCE</scope>
</reference>
<organism evidence="3">
    <name type="scientific">Arthonia quintaria</name>
    <dbReference type="NCBI Taxonomy" id="2563724"/>
    <lineage>
        <taxon>Eukaryota</taxon>
        <taxon>Fungi</taxon>
        <taxon>Dikarya</taxon>
        <taxon>Ascomycota</taxon>
        <taxon>Pezizomycotina</taxon>
        <taxon>Arthoniomycetes</taxon>
        <taxon>Arthoniales</taxon>
        <taxon>Arthoniaceae</taxon>
        <taxon>Arthonia</taxon>
    </lineage>
</organism>
<geneLocation type="mitochondrion" evidence="3"/>
<proteinExistence type="predicted"/>
<keyword evidence="3" id="KW-0496">Mitochondrion</keyword>
<feature type="transmembrane region" description="Helical" evidence="2">
    <location>
        <begin position="39"/>
        <end position="57"/>
    </location>
</feature>
<gene>
    <name evidence="3" type="primary">ORF1</name>
</gene>
<keyword evidence="2" id="KW-0472">Membrane</keyword>
<accession>A0A4P8VUS7</accession>
<keyword evidence="2" id="KW-1133">Transmembrane helix</keyword>
<dbReference type="AlphaFoldDB" id="A0A4P8VUS7"/>
<sequence>MFVFNKDLIINIISKLIVLLGIGLVPKIIISLSLSGLNYWLVLGLIAFIVAFLTYIIRQLIKLNLVNYITAVLLGITSVTFVFVVYLLNLNNPLESFMYLSSCLGVFKIFKYLGFNPSELISNFSPDKMAMSSNPPAGGSTIPGSSSGGSNPPSSTGQSTSEPTGSGTGDRSDYRNLRDGHYNLEYGSVKKEGVTLKSFRPIGVIPDPQTPLSDPQHRQIAENTSNGLRKIEQLMGRSITTACLDPETRAWMLRVRMERLNHTRINQQTEVNGRLLKALDDVGRGNLD</sequence>
<evidence type="ECO:0000313" key="3">
    <source>
        <dbReference type="EMBL" id="QCS25162.1"/>
    </source>
</evidence>
<feature type="region of interest" description="Disordered" evidence="1">
    <location>
        <begin position="132"/>
        <end position="177"/>
    </location>
</feature>
<evidence type="ECO:0000256" key="2">
    <source>
        <dbReference type="SAM" id="Phobius"/>
    </source>
</evidence>
<dbReference type="EMBL" id="MH308712">
    <property type="protein sequence ID" value="QCS25162.1"/>
    <property type="molecule type" value="Genomic_DNA"/>
</dbReference>
<keyword evidence="2" id="KW-0812">Transmembrane</keyword>
<protein>
    <submittedName>
        <fullName evidence="3">Uncharacterized protein</fullName>
    </submittedName>
</protein>
<name>A0A4P8VUS7_9PEZI</name>
<evidence type="ECO:0000256" key="1">
    <source>
        <dbReference type="SAM" id="MobiDB-lite"/>
    </source>
</evidence>